<name>A0A843U583_COLES</name>
<sequence length="81" mass="8877">MLPSPVCGVSPVSGRFPEEESLEPPTGLKATYPVLPSDWRRRFYLREGPNGCVLRVEVSLPSSGRARVGRRRRGGSLGPRS</sequence>
<organism evidence="2 3">
    <name type="scientific">Colocasia esculenta</name>
    <name type="common">Wild taro</name>
    <name type="synonym">Arum esculentum</name>
    <dbReference type="NCBI Taxonomy" id="4460"/>
    <lineage>
        <taxon>Eukaryota</taxon>
        <taxon>Viridiplantae</taxon>
        <taxon>Streptophyta</taxon>
        <taxon>Embryophyta</taxon>
        <taxon>Tracheophyta</taxon>
        <taxon>Spermatophyta</taxon>
        <taxon>Magnoliopsida</taxon>
        <taxon>Liliopsida</taxon>
        <taxon>Araceae</taxon>
        <taxon>Aroideae</taxon>
        <taxon>Colocasieae</taxon>
        <taxon>Colocasia</taxon>
    </lineage>
</organism>
<comment type="caution">
    <text evidence="2">The sequence shown here is derived from an EMBL/GenBank/DDBJ whole genome shotgun (WGS) entry which is preliminary data.</text>
</comment>
<evidence type="ECO:0000313" key="3">
    <source>
        <dbReference type="Proteomes" id="UP000652761"/>
    </source>
</evidence>
<dbReference type="AlphaFoldDB" id="A0A843U583"/>
<keyword evidence="3" id="KW-1185">Reference proteome</keyword>
<feature type="region of interest" description="Disordered" evidence="1">
    <location>
        <begin position="1"/>
        <end position="29"/>
    </location>
</feature>
<reference evidence="2" key="1">
    <citation type="submission" date="2017-07" db="EMBL/GenBank/DDBJ databases">
        <title>Taro Niue Genome Assembly and Annotation.</title>
        <authorList>
            <person name="Atibalentja N."/>
            <person name="Keating K."/>
            <person name="Fields C.J."/>
        </authorList>
    </citation>
    <scope>NUCLEOTIDE SEQUENCE</scope>
    <source>
        <strain evidence="2">Niue_2</strain>
        <tissue evidence="2">Leaf</tissue>
    </source>
</reference>
<protein>
    <submittedName>
        <fullName evidence="2">Uncharacterized protein</fullName>
    </submittedName>
</protein>
<accession>A0A843U583</accession>
<dbReference type="EMBL" id="NMUH01000350">
    <property type="protein sequence ID" value="MQL77446.1"/>
    <property type="molecule type" value="Genomic_DNA"/>
</dbReference>
<dbReference type="Proteomes" id="UP000652761">
    <property type="component" value="Unassembled WGS sequence"/>
</dbReference>
<evidence type="ECO:0000256" key="1">
    <source>
        <dbReference type="SAM" id="MobiDB-lite"/>
    </source>
</evidence>
<gene>
    <name evidence="2" type="ORF">Taro_009854</name>
</gene>
<evidence type="ECO:0000313" key="2">
    <source>
        <dbReference type="EMBL" id="MQL77446.1"/>
    </source>
</evidence>
<proteinExistence type="predicted"/>